<name>A0A6C0J5E4_9ZZZZ</name>
<organism evidence="2">
    <name type="scientific">viral metagenome</name>
    <dbReference type="NCBI Taxonomy" id="1070528"/>
    <lineage>
        <taxon>unclassified sequences</taxon>
        <taxon>metagenomes</taxon>
        <taxon>organismal metagenomes</taxon>
    </lineage>
</organism>
<reference evidence="2" key="1">
    <citation type="journal article" date="2020" name="Nature">
        <title>Giant virus diversity and host interactions through global metagenomics.</title>
        <authorList>
            <person name="Schulz F."/>
            <person name="Roux S."/>
            <person name="Paez-Espino D."/>
            <person name="Jungbluth S."/>
            <person name="Walsh D.A."/>
            <person name="Denef V.J."/>
            <person name="McMahon K.D."/>
            <person name="Konstantinidis K.T."/>
            <person name="Eloe-Fadrosh E.A."/>
            <person name="Kyrpides N.C."/>
            <person name="Woyke T."/>
        </authorList>
    </citation>
    <scope>NUCLEOTIDE SEQUENCE</scope>
    <source>
        <strain evidence="2">GVMAG-M-3300025778-1</strain>
    </source>
</reference>
<feature type="region of interest" description="Disordered" evidence="1">
    <location>
        <begin position="58"/>
        <end position="79"/>
    </location>
</feature>
<feature type="compositionally biased region" description="Basic residues" evidence="1">
    <location>
        <begin position="62"/>
        <end position="79"/>
    </location>
</feature>
<evidence type="ECO:0000256" key="1">
    <source>
        <dbReference type="SAM" id="MobiDB-lite"/>
    </source>
</evidence>
<dbReference type="EMBL" id="MN740319">
    <property type="protein sequence ID" value="QHT99925.1"/>
    <property type="molecule type" value="Genomic_DNA"/>
</dbReference>
<dbReference type="AlphaFoldDB" id="A0A6C0J5E4"/>
<proteinExistence type="predicted"/>
<protein>
    <submittedName>
        <fullName evidence="2">Uncharacterized protein</fullName>
    </submittedName>
</protein>
<accession>A0A6C0J5E4</accession>
<sequence length="110" mass="12833">MEAAYKEAEEAMRNNVGMDQINESLKSRFSSKERTEILRVARERLVADVSKKHVDAVELMHMSKKGGKHRRTRKSRKKMQKVFVPVAVVAVTPPAWIRKHSQRKTRKYTK</sequence>
<evidence type="ECO:0000313" key="2">
    <source>
        <dbReference type="EMBL" id="QHT99925.1"/>
    </source>
</evidence>